<dbReference type="EMBL" id="DTGZ01000092">
    <property type="protein sequence ID" value="HGV97623.1"/>
    <property type="molecule type" value="Genomic_DNA"/>
</dbReference>
<comment type="caution">
    <text evidence="2">The sequence shown here is derived from an EMBL/GenBank/DDBJ whole genome shotgun (WGS) entry which is preliminary data.</text>
</comment>
<dbReference type="AlphaFoldDB" id="A0A7C4TGZ7"/>
<evidence type="ECO:0000313" key="2">
    <source>
        <dbReference type="EMBL" id="HGV97623.1"/>
    </source>
</evidence>
<name>A0A7C4TGZ7_UNCW3</name>
<feature type="domain" description="Secretion system C-terminal sorting" evidence="1">
    <location>
        <begin position="74"/>
        <end position="152"/>
    </location>
</feature>
<dbReference type="InterPro" id="IPR026444">
    <property type="entry name" value="Secre_tail"/>
</dbReference>
<dbReference type="Pfam" id="PF18962">
    <property type="entry name" value="Por_Secre_tail"/>
    <property type="match status" value="1"/>
</dbReference>
<proteinExistence type="predicted"/>
<organism evidence="2">
    <name type="scientific">candidate division WOR-3 bacterium</name>
    <dbReference type="NCBI Taxonomy" id="2052148"/>
    <lineage>
        <taxon>Bacteria</taxon>
        <taxon>Bacteria division WOR-3</taxon>
    </lineage>
</organism>
<evidence type="ECO:0000259" key="1">
    <source>
        <dbReference type="Pfam" id="PF18962"/>
    </source>
</evidence>
<dbReference type="NCBIfam" id="TIGR04183">
    <property type="entry name" value="Por_Secre_tail"/>
    <property type="match status" value="1"/>
</dbReference>
<accession>A0A7C4TGZ7</accession>
<sequence length="154" mass="16908">MRIQSGQRPSVPTSIIPTSDGGIIIAGWRDANSWDSLTFGPADFWVIKADTSGNVSGITDSREILKNSSENLKISPNPCNMAAKIQFSISHKNYVVLKIFDVYGSEVATIFNREFNPGSYSYICNATGLPNGIYFVSLKIGNNLCQTQKLIILR</sequence>
<gene>
    <name evidence="2" type="ORF">ENV60_04940</name>
</gene>
<reference evidence="2" key="1">
    <citation type="journal article" date="2020" name="mSystems">
        <title>Genome- and Community-Level Interaction Insights into Carbon Utilization and Element Cycling Functions of Hydrothermarchaeota in Hydrothermal Sediment.</title>
        <authorList>
            <person name="Zhou Z."/>
            <person name="Liu Y."/>
            <person name="Xu W."/>
            <person name="Pan J."/>
            <person name="Luo Z.H."/>
            <person name="Li M."/>
        </authorList>
    </citation>
    <scope>NUCLEOTIDE SEQUENCE [LARGE SCALE GENOMIC DNA]</scope>
    <source>
        <strain evidence="2">SpSt-774</strain>
    </source>
</reference>
<protein>
    <submittedName>
        <fullName evidence="2">T9SS type A sorting domain-containing protein</fullName>
    </submittedName>
</protein>